<sequence length="43" mass="5130">MKLFYTLSKQKNLHSNYILISSKSFIMPFTCYSGWKALFLHKN</sequence>
<reference evidence="1 2" key="1">
    <citation type="submission" date="2011-03" db="EMBL/GenBank/DDBJ databases">
        <authorList>
            <person name="Weinstock G."/>
            <person name="Sodergren E."/>
            <person name="Clifton S."/>
            <person name="Fulton L."/>
            <person name="Fulton B."/>
            <person name="Courtney L."/>
            <person name="Fronick C."/>
            <person name="Harrison M."/>
            <person name="Strong C."/>
            <person name="Farmer C."/>
            <person name="Delahaunty K."/>
            <person name="Markovic C."/>
            <person name="Hall O."/>
            <person name="Minx P."/>
            <person name="Tomlinson C."/>
            <person name="Mitreva M."/>
            <person name="Hou S."/>
            <person name="Chen J."/>
            <person name="Wollam A."/>
            <person name="Pepin K.H."/>
            <person name="Johnson M."/>
            <person name="Bhonagiri V."/>
            <person name="Zhang X."/>
            <person name="Suruliraj S."/>
            <person name="Warren W."/>
            <person name="Chinwalla A."/>
            <person name="Mardis E.R."/>
            <person name="Wilson R.K."/>
        </authorList>
    </citation>
    <scope>NUCLEOTIDE SEQUENCE [LARGE SCALE GENOMIC DNA]</scope>
    <source>
        <strain evidence="1 2">YIT 11840</strain>
    </source>
</reference>
<evidence type="ECO:0000313" key="2">
    <source>
        <dbReference type="Proteomes" id="UP000003598"/>
    </source>
</evidence>
<keyword evidence="2" id="KW-1185">Reference proteome</keyword>
<dbReference type="EMBL" id="AFFY01000025">
    <property type="protein sequence ID" value="EHH00086.1"/>
    <property type="molecule type" value="Genomic_DNA"/>
</dbReference>
<name>G5SRU4_9BACT</name>
<proteinExistence type="predicted"/>
<accession>G5SRU4</accession>
<gene>
    <name evidence="1" type="ORF">HMPREF9441_02093</name>
</gene>
<comment type="caution">
    <text evidence="1">The sequence shown here is derived from an EMBL/GenBank/DDBJ whole genome shotgun (WGS) entry which is preliminary data.</text>
</comment>
<dbReference type="HOGENOM" id="CLU_3237114_0_0_10"/>
<dbReference type="AlphaFoldDB" id="G5SRU4"/>
<dbReference type="STRING" id="762968.HMPREF9441_02093"/>
<dbReference type="Proteomes" id="UP000003598">
    <property type="component" value="Unassembled WGS sequence"/>
</dbReference>
<evidence type="ECO:0000313" key="1">
    <source>
        <dbReference type="EMBL" id="EHH00086.1"/>
    </source>
</evidence>
<organism evidence="1 2">
    <name type="scientific">Paraprevotella clara YIT 11840</name>
    <dbReference type="NCBI Taxonomy" id="762968"/>
    <lineage>
        <taxon>Bacteria</taxon>
        <taxon>Pseudomonadati</taxon>
        <taxon>Bacteroidota</taxon>
        <taxon>Bacteroidia</taxon>
        <taxon>Bacteroidales</taxon>
        <taxon>Prevotellaceae</taxon>
        <taxon>Paraprevotella</taxon>
    </lineage>
</organism>
<protein>
    <submittedName>
        <fullName evidence="1">Uncharacterized protein</fullName>
    </submittedName>
</protein>